<dbReference type="InterPro" id="IPR009009">
    <property type="entry name" value="RlpA-like_DPBB"/>
</dbReference>
<gene>
    <name evidence="2" type="ORF">CEUSTIGMA_g2563.t1</name>
</gene>
<keyword evidence="3" id="KW-1185">Reference proteome</keyword>
<feature type="domain" description="Expansin-like EG45" evidence="1">
    <location>
        <begin position="46"/>
        <end position="175"/>
    </location>
</feature>
<dbReference type="SUPFAM" id="SSF50685">
    <property type="entry name" value="Barwin-like endoglucanases"/>
    <property type="match status" value="1"/>
</dbReference>
<evidence type="ECO:0000313" key="3">
    <source>
        <dbReference type="Proteomes" id="UP000232323"/>
    </source>
</evidence>
<accession>A0A250WWP0</accession>
<dbReference type="InterPro" id="IPR002963">
    <property type="entry name" value="Expansin"/>
</dbReference>
<dbReference type="CDD" id="cd22271">
    <property type="entry name" value="DPBB_EXP_N-like"/>
    <property type="match status" value="1"/>
</dbReference>
<dbReference type="STRING" id="1157962.A0A250WWP0"/>
<organism evidence="2 3">
    <name type="scientific">Chlamydomonas eustigma</name>
    <dbReference type="NCBI Taxonomy" id="1157962"/>
    <lineage>
        <taxon>Eukaryota</taxon>
        <taxon>Viridiplantae</taxon>
        <taxon>Chlorophyta</taxon>
        <taxon>core chlorophytes</taxon>
        <taxon>Chlorophyceae</taxon>
        <taxon>CS clade</taxon>
        <taxon>Chlamydomonadales</taxon>
        <taxon>Chlamydomonadaceae</taxon>
        <taxon>Chlamydomonas</taxon>
    </lineage>
</organism>
<reference evidence="2 3" key="1">
    <citation type="submission" date="2017-08" db="EMBL/GenBank/DDBJ databases">
        <title>Acidophilic green algal genome provides insights into adaptation to an acidic environment.</title>
        <authorList>
            <person name="Hirooka S."/>
            <person name="Hirose Y."/>
            <person name="Kanesaki Y."/>
            <person name="Higuchi S."/>
            <person name="Fujiwara T."/>
            <person name="Onuma R."/>
            <person name="Era A."/>
            <person name="Ohbayashi R."/>
            <person name="Uzuka A."/>
            <person name="Nozaki H."/>
            <person name="Yoshikawa H."/>
            <person name="Miyagishima S.Y."/>
        </authorList>
    </citation>
    <scope>NUCLEOTIDE SEQUENCE [LARGE SCALE GENOMIC DNA]</scope>
    <source>
        <strain evidence="2 3">NIES-2499</strain>
    </source>
</reference>
<dbReference type="InterPro" id="IPR036908">
    <property type="entry name" value="RlpA-like_sf"/>
</dbReference>
<dbReference type="PANTHER" id="PTHR31867">
    <property type="entry name" value="EXPANSIN-A15"/>
    <property type="match status" value="1"/>
</dbReference>
<dbReference type="OrthoDB" id="5823761at2759"/>
<proteinExistence type="predicted"/>
<dbReference type="AlphaFoldDB" id="A0A250WWP0"/>
<dbReference type="EMBL" id="BEGY01000010">
    <property type="protein sequence ID" value="GAX75119.1"/>
    <property type="molecule type" value="Genomic_DNA"/>
</dbReference>
<sequence>MLFYGFLYTCLALSAFLLVVGDYTYDWQWKSGRATFYGLGNWSIMKGSCNYGYIGTEEPLGWDVAALADADLPDYPESCSFCYEVRCNPAVISDNYGNPLDRTSACFDSSTSVIVRITDTCPCTFAPNFYSNKRWCCGDMFHMDMSQWAFEKLASKKWGVMATQYRAVPCTYQPSHPAPQSPETTPFYGYVQNFVPPTRDWPEYESNGIASHLAIFDGTYESGFYDASWNAEIYPISSGALGILGRPAICAAINSGGALAFRGPSGSVSGRLSVHFWMYVGYAGTDGSGSQVADINLNLRSDQGEGCEPVSIYNVNPSQFLPTCTYCTDYWWRWVFYLPGFAGGSSSYPINDASQFSAGCGGSGPYDLNQIEFRNDGSQTKFVCLSNIHLY</sequence>
<evidence type="ECO:0000313" key="2">
    <source>
        <dbReference type="EMBL" id="GAX75119.1"/>
    </source>
</evidence>
<dbReference type="Pfam" id="PF03330">
    <property type="entry name" value="DPBB_1"/>
    <property type="match status" value="1"/>
</dbReference>
<protein>
    <recommendedName>
        <fullName evidence="1">Expansin-like EG45 domain-containing protein</fullName>
    </recommendedName>
</protein>
<name>A0A250WWP0_9CHLO</name>
<dbReference type="Proteomes" id="UP000232323">
    <property type="component" value="Unassembled WGS sequence"/>
</dbReference>
<dbReference type="SMART" id="SM00837">
    <property type="entry name" value="DPBB_1"/>
    <property type="match status" value="1"/>
</dbReference>
<dbReference type="InterPro" id="IPR007112">
    <property type="entry name" value="Expansin/allergen_DPBB_dom"/>
</dbReference>
<dbReference type="Gene3D" id="2.40.40.10">
    <property type="entry name" value="RlpA-like domain"/>
    <property type="match status" value="1"/>
</dbReference>
<dbReference type="PROSITE" id="PS50842">
    <property type="entry name" value="EXPANSIN_EG45"/>
    <property type="match status" value="1"/>
</dbReference>
<dbReference type="GO" id="GO:0009664">
    <property type="term" value="P:plant-type cell wall organization"/>
    <property type="evidence" value="ECO:0007669"/>
    <property type="project" value="InterPro"/>
</dbReference>
<comment type="caution">
    <text evidence="2">The sequence shown here is derived from an EMBL/GenBank/DDBJ whole genome shotgun (WGS) entry which is preliminary data.</text>
</comment>
<evidence type="ECO:0000259" key="1">
    <source>
        <dbReference type="PROSITE" id="PS50842"/>
    </source>
</evidence>